<dbReference type="CDD" id="cd00067">
    <property type="entry name" value="GAL4"/>
    <property type="match status" value="1"/>
</dbReference>
<keyword evidence="7" id="KW-1185">Reference proteome</keyword>
<dbReference type="GO" id="GO:0006351">
    <property type="term" value="P:DNA-templated transcription"/>
    <property type="evidence" value="ECO:0007669"/>
    <property type="project" value="InterPro"/>
</dbReference>
<sequence length="701" mass="78507">MTNPETVILPATRHAARARGTFNANPDQSRQCQFCGRVFARQDSLRRHYNACSKKEKHRLIPPEKRGRKRRACDLCHSQKIQCDARLPCNRCSVKDTVCTYGSFNSGTSDVLAATESGSDLALIETCGVNPPDDRCPVPFLYSYTDPRFESITYAFAASEAHVEAIFDEEADTTAHADTDILGNYRKSSIIQTRAQEIIAALVNHHRQHAEPGQHNKASDSFDFAARVFTVQNLPRYVSAYFNYFHPHIRFIHRPTFSIETSSLPLLLAVTLAGAAHSPPTDDVLSAHSLYSLAEEFIFARLQEACVIAPGRQENAIETAQAAILISSLLYSSNDRATAWRGLYHRSPVFVASVRRLGLMGTRRTVPLQEMSWTQFIAEESRISIPQVAVAEMEGDTPASDALFEATTETEFMRLRCDVNLSASDRSLKDWIALYLHDEWNSVDKVADELEPSGLTQHILALLSVIYSARTNLLSTSSHTALIRALDRWKNLYDLVYSRQWQTRLVLLHSATSDTARLELSLIVVDLVESSVGVAVNHENIITYDALSYTWGTADPSVECVCNGTLILLRINLASALSYLRRSHDERCVWIGFLCINQQDEPEKDFQIPNMQAIYSRATTVMIWLGDSPIIDDVIKTCNEQCGPDTYALVCENYRKELWAQIIGVQLVPKNMGAPGSVRRQEAIRVYSSLRQVLGTIHDDA</sequence>
<evidence type="ECO:0000313" key="7">
    <source>
        <dbReference type="Proteomes" id="UP001280581"/>
    </source>
</evidence>
<evidence type="ECO:0008006" key="8">
    <source>
        <dbReference type="Google" id="ProtNLM"/>
    </source>
</evidence>
<evidence type="ECO:0000256" key="3">
    <source>
        <dbReference type="PROSITE-ProRule" id="PRU00042"/>
    </source>
</evidence>
<dbReference type="InterPro" id="IPR001138">
    <property type="entry name" value="Zn2Cys6_DnaBD"/>
</dbReference>
<dbReference type="PANTHER" id="PTHR24148">
    <property type="entry name" value="ANKYRIN REPEAT DOMAIN-CONTAINING PROTEIN 39 HOMOLOG-RELATED"/>
    <property type="match status" value="1"/>
</dbReference>
<dbReference type="InterPro" id="IPR052895">
    <property type="entry name" value="HetReg/Transcr_Mod"/>
</dbReference>
<dbReference type="PANTHER" id="PTHR24148:SF64">
    <property type="entry name" value="HETEROKARYON INCOMPATIBILITY DOMAIN-CONTAINING PROTEIN"/>
    <property type="match status" value="1"/>
</dbReference>
<dbReference type="Pfam" id="PF00172">
    <property type="entry name" value="Zn_clus"/>
    <property type="match status" value="1"/>
</dbReference>
<keyword evidence="1" id="KW-0479">Metal-binding</keyword>
<gene>
    <name evidence="6" type="ORF">GRF29_19g52586</name>
</gene>
<keyword evidence="2" id="KW-0539">Nucleus</keyword>
<dbReference type="InterPro" id="IPR013087">
    <property type="entry name" value="Znf_C2H2_type"/>
</dbReference>
<dbReference type="SMART" id="SM00066">
    <property type="entry name" value="GAL4"/>
    <property type="match status" value="1"/>
</dbReference>
<name>A0AAN6RKH9_9PLEO</name>
<accession>A0AAN6RKH9</accession>
<dbReference type="PROSITE" id="PS50157">
    <property type="entry name" value="ZINC_FINGER_C2H2_2"/>
    <property type="match status" value="1"/>
</dbReference>
<dbReference type="GO" id="GO:0000981">
    <property type="term" value="F:DNA-binding transcription factor activity, RNA polymerase II-specific"/>
    <property type="evidence" value="ECO:0007669"/>
    <property type="project" value="InterPro"/>
</dbReference>
<dbReference type="EMBL" id="WVTA01000003">
    <property type="protein sequence ID" value="KAK3214401.1"/>
    <property type="molecule type" value="Genomic_DNA"/>
</dbReference>
<keyword evidence="3" id="KW-0863">Zinc-finger</keyword>
<dbReference type="GO" id="GO:0003677">
    <property type="term" value="F:DNA binding"/>
    <property type="evidence" value="ECO:0007669"/>
    <property type="project" value="InterPro"/>
</dbReference>
<evidence type="ECO:0000259" key="5">
    <source>
        <dbReference type="PROSITE" id="PS50157"/>
    </source>
</evidence>
<dbReference type="InterPro" id="IPR010730">
    <property type="entry name" value="HET"/>
</dbReference>
<evidence type="ECO:0000256" key="1">
    <source>
        <dbReference type="ARBA" id="ARBA00022723"/>
    </source>
</evidence>
<organism evidence="6 7">
    <name type="scientific">Pseudopithomyces chartarum</name>
    <dbReference type="NCBI Taxonomy" id="1892770"/>
    <lineage>
        <taxon>Eukaryota</taxon>
        <taxon>Fungi</taxon>
        <taxon>Dikarya</taxon>
        <taxon>Ascomycota</taxon>
        <taxon>Pezizomycotina</taxon>
        <taxon>Dothideomycetes</taxon>
        <taxon>Pleosporomycetidae</taxon>
        <taxon>Pleosporales</taxon>
        <taxon>Massarineae</taxon>
        <taxon>Didymosphaeriaceae</taxon>
        <taxon>Pseudopithomyces</taxon>
    </lineage>
</organism>
<keyword evidence="3" id="KW-0862">Zinc</keyword>
<dbReference type="Gene3D" id="4.10.240.10">
    <property type="entry name" value="Zn(2)-C6 fungal-type DNA-binding domain"/>
    <property type="match status" value="1"/>
</dbReference>
<protein>
    <recommendedName>
        <fullName evidence="8">Zn(2)-C6 fungal-type domain-containing protein</fullName>
    </recommendedName>
</protein>
<evidence type="ECO:0000313" key="6">
    <source>
        <dbReference type="EMBL" id="KAK3214401.1"/>
    </source>
</evidence>
<dbReference type="GO" id="GO:0008270">
    <property type="term" value="F:zinc ion binding"/>
    <property type="evidence" value="ECO:0007669"/>
    <property type="project" value="UniProtKB-KW"/>
</dbReference>
<dbReference type="SUPFAM" id="SSF57701">
    <property type="entry name" value="Zn2/Cys6 DNA-binding domain"/>
    <property type="match status" value="1"/>
</dbReference>
<comment type="caution">
    <text evidence="6">The sequence shown here is derived from an EMBL/GenBank/DDBJ whole genome shotgun (WGS) entry which is preliminary data.</text>
</comment>
<dbReference type="PROSITE" id="PS00463">
    <property type="entry name" value="ZN2_CY6_FUNGAL_1"/>
    <property type="match status" value="1"/>
</dbReference>
<feature type="domain" description="Zn(2)-C6 fungal-type" evidence="4">
    <location>
        <begin position="72"/>
        <end position="101"/>
    </location>
</feature>
<evidence type="ECO:0000256" key="2">
    <source>
        <dbReference type="ARBA" id="ARBA00023242"/>
    </source>
</evidence>
<feature type="domain" description="C2H2-type" evidence="5">
    <location>
        <begin position="30"/>
        <end position="58"/>
    </location>
</feature>
<dbReference type="InterPro" id="IPR036864">
    <property type="entry name" value="Zn2-C6_fun-type_DNA-bd_sf"/>
</dbReference>
<dbReference type="Pfam" id="PF06985">
    <property type="entry name" value="HET"/>
    <property type="match status" value="1"/>
</dbReference>
<dbReference type="AlphaFoldDB" id="A0AAN6RKH9"/>
<proteinExistence type="predicted"/>
<dbReference type="PROSITE" id="PS50048">
    <property type="entry name" value="ZN2_CY6_FUNGAL_2"/>
    <property type="match status" value="1"/>
</dbReference>
<dbReference type="Proteomes" id="UP001280581">
    <property type="component" value="Unassembled WGS sequence"/>
</dbReference>
<reference evidence="6 7" key="1">
    <citation type="submission" date="2021-02" db="EMBL/GenBank/DDBJ databases">
        <title>Genome assembly of Pseudopithomyces chartarum.</title>
        <authorList>
            <person name="Jauregui R."/>
            <person name="Singh J."/>
            <person name="Voisey C."/>
        </authorList>
    </citation>
    <scope>NUCLEOTIDE SEQUENCE [LARGE SCALE GENOMIC DNA]</scope>
    <source>
        <strain evidence="6 7">AGR01</strain>
    </source>
</reference>
<dbReference type="CDD" id="cd12148">
    <property type="entry name" value="fungal_TF_MHR"/>
    <property type="match status" value="1"/>
</dbReference>
<dbReference type="Pfam" id="PF04082">
    <property type="entry name" value="Fungal_trans"/>
    <property type="match status" value="1"/>
</dbReference>
<evidence type="ECO:0000259" key="4">
    <source>
        <dbReference type="PROSITE" id="PS50048"/>
    </source>
</evidence>
<dbReference type="InterPro" id="IPR007219">
    <property type="entry name" value="XnlR_reg_dom"/>
</dbReference>